<keyword evidence="16" id="KW-1185">Reference proteome</keyword>
<evidence type="ECO:0000256" key="5">
    <source>
        <dbReference type="ARBA" id="ARBA00022801"/>
    </source>
</evidence>
<dbReference type="GO" id="GO:0004252">
    <property type="term" value="F:serine-type endopeptidase activity"/>
    <property type="evidence" value="ECO:0007669"/>
    <property type="project" value="InterPro"/>
</dbReference>
<feature type="region of interest" description="Lon-protease-like" evidence="11">
    <location>
        <begin position="348"/>
        <end position="453"/>
    </location>
</feature>
<dbReference type="Pfam" id="PF18073">
    <property type="entry name" value="Zn_ribbon_LapB"/>
    <property type="match status" value="1"/>
</dbReference>
<comment type="caution">
    <text evidence="15">The sequence shown here is derived from an EMBL/GenBank/DDBJ whole genome shotgun (WGS) entry which is preliminary data.</text>
</comment>
<name>A0A0L6JNW3_9FIRM</name>
<feature type="binding site" evidence="11">
    <location>
        <begin position="93"/>
        <end position="100"/>
    </location>
    <ligand>
        <name>ATP</name>
        <dbReference type="ChEBI" id="CHEBI:30616"/>
    </ligand>
</feature>
<evidence type="ECO:0000313" key="16">
    <source>
        <dbReference type="Proteomes" id="UP000036923"/>
    </source>
</evidence>
<keyword evidence="2 11" id="KW-0547">Nucleotide-binding</keyword>
<keyword evidence="9 11" id="KW-0238">DNA-binding</keyword>
<dbReference type="SUPFAM" id="SSF52540">
    <property type="entry name" value="P-loop containing nucleoside triphosphate hydrolases"/>
    <property type="match status" value="1"/>
</dbReference>
<dbReference type="OrthoDB" id="9803906at2"/>
<keyword evidence="7 11" id="KW-0067">ATP-binding</keyword>
<comment type="similarity">
    <text evidence="11 13">Belongs to the RecA family. RadA subfamily.</text>
</comment>
<dbReference type="FunFam" id="3.40.50.300:FF:000050">
    <property type="entry name" value="DNA repair protein RadA"/>
    <property type="match status" value="1"/>
</dbReference>
<evidence type="ECO:0000256" key="1">
    <source>
        <dbReference type="ARBA" id="ARBA00022723"/>
    </source>
</evidence>
<dbReference type="GO" id="GO:0000725">
    <property type="term" value="P:recombinational repair"/>
    <property type="evidence" value="ECO:0007669"/>
    <property type="project" value="UniProtKB-UniRule"/>
</dbReference>
<proteinExistence type="inferred from homology"/>
<evidence type="ECO:0000256" key="7">
    <source>
        <dbReference type="ARBA" id="ARBA00022840"/>
    </source>
</evidence>
<dbReference type="InterPro" id="IPR008269">
    <property type="entry name" value="Lon_proteolytic"/>
</dbReference>
<dbReference type="GO" id="GO:0003684">
    <property type="term" value="F:damaged DNA binding"/>
    <property type="evidence" value="ECO:0007669"/>
    <property type="project" value="InterPro"/>
</dbReference>
<evidence type="ECO:0000256" key="8">
    <source>
        <dbReference type="ARBA" id="ARBA00023016"/>
    </source>
</evidence>
<organism evidence="15 16">
    <name type="scientific">Pseudobacteroides cellulosolvens ATCC 35603 = DSM 2933</name>
    <dbReference type="NCBI Taxonomy" id="398512"/>
    <lineage>
        <taxon>Bacteria</taxon>
        <taxon>Bacillati</taxon>
        <taxon>Bacillota</taxon>
        <taxon>Clostridia</taxon>
        <taxon>Eubacteriales</taxon>
        <taxon>Oscillospiraceae</taxon>
        <taxon>Pseudobacteroides</taxon>
    </lineage>
</organism>
<dbReference type="GO" id="GO:0140664">
    <property type="term" value="F:ATP-dependent DNA damage sensor activity"/>
    <property type="evidence" value="ECO:0007669"/>
    <property type="project" value="InterPro"/>
</dbReference>
<dbReference type="HAMAP" id="MF_01498">
    <property type="entry name" value="RadA_bact"/>
    <property type="match status" value="1"/>
</dbReference>
<comment type="function">
    <text evidence="13">DNA-dependent ATPase involved in processing of recombination intermediates, plays a role in repairing DNA breaks. Stimulates the branch migration of RecA-mediated strand transfer reactions, allowing the 3' invading strand to extend heteroduplex DNA faster. Binds ssDNA in the presence of ADP but not other nucleotides, has ATPase activity that is stimulated by ssDNA and various branched DNA structures, but inhibited by SSB. Does not have RecA's homology-searching function.</text>
</comment>
<dbReference type="GO" id="GO:0005524">
    <property type="term" value="F:ATP binding"/>
    <property type="evidence" value="ECO:0007669"/>
    <property type="project" value="UniProtKB-UniRule"/>
</dbReference>
<dbReference type="InterPro" id="IPR020568">
    <property type="entry name" value="Ribosomal_Su5_D2-typ_SF"/>
</dbReference>
<dbReference type="NCBIfam" id="TIGR00416">
    <property type="entry name" value="sms"/>
    <property type="match status" value="1"/>
</dbReference>
<dbReference type="InterPro" id="IPR003593">
    <property type="entry name" value="AAA+_ATPase"/>
</dbReference>
<evidence type="ECO:0000256" key="11">
    <source>
        <dbReference type="HAMAP-Rule" id="MF_01498"/>
    </source>
</evidence>
<evidence type="ECO:0000313" key="15">
    <source>
        <dbReference type="EMBL" id="KNY27468.1"/>
    </source>
</evidence>
<keyword evidence="1 11" id="KW-0479">Metal-binding</keyword>
<dbReference type="SMART" id="SM00382">
    <property type="entry name" value="AAA"/>
    <property type="match status" value="1"/>
</dbReference>
<keyword evidence="6 13" id="KW-0862">Zinc</keyword>
<dbReference type="SUPFAM" id="SSF54211">
    <property type="entry name" value="Ribosomal protein S5 domain 2-like"/>
    <property type="match status" value="1"/>
</dbReference>
<dbReference type="PANTHER" id="PTHR32472">
    <property type="entry name" value="DNA REPAIR PROTEIN RADA"/>
    <property type="match status" value="1"/>
</dbReference>
<feature type="short sequence motif" description="RadA KNRFG motif" evidence="11">
    <location>
        <begin position="249"/>
        <end position="253"/>
    </location>
</feature>
<dbReference type="Pfam" id="PF13481">
    <property type="entry name" value="AAA_25"/>
    <property type="match status" value="1"/>
</dbReference>
<dbReference type="FunFam" id="3.30.230.10:FF:000031">
    <property type="entry name" value="DNA repair protein RadA"/>
    <property type="match status" value="1"/>
</dbReference>
<dbReference type="InterPro" id="IPR014721">
    <property type="entry name" value="Ribsml_uS5_D2-typ_fold_subgr"/>
</dbReference>
<evidence type="ECO:0000256" key="10">
    <source>
        <dbReference type="ARBA" id="ARBA00023204"/>
    </source>
</evidence>
<evidence type="ECO:0000259" key="14">
    <source>
        <dbReference type="PROSITE" id="PS50162"/>
    </source>
</evidence>
<keyword evidence="3 11" id="KW-0227">DNA damage</keyword>
<dbReference type="eggNOG" id="COG1066">
    <property type="taxonomic scope" value="Bacteria"/>
</dbReference>
<dbReference type="PRINTS" id="PR01874">
    <property type="entry name" value="DNAREPAIRADA"/>
</dbReference>
<dbReference type="Pfam" id="PF05362">
    <property type="entry name" value="Lon_C"/>
    <property type="match status" value="1"/>
</dbReference>
<dbReference type="Proteomes" id="UP000036923">
    <property type="component" value="Unassembled WGS sequence"/>
</dbReference>
<evidence type="ECO:0000256" key="3">
    <source>
        <dbReference type="ARBA" id="ARBA00022763"/>
    </source>
</evidence>
<reference evidence="16" key="1">
    <citation type="submission" date="2015-07" db="EMBL/GenBank/DDBJ databases">
        <title>Near-Complete Genome Sequence of the Cellulolytic Bacterium Bacteroides (Pseudobacteroides) cellulosolvens ATCC 35603.</title>
        <authorList>
            <person name="Dassa B."/>
            <person name="Utturkar S.M."/>
            <person name="Klingeman D.M."/>
            <person name="Hurt R.A."/>
            <person name="Keller M."/>
            <person name="Xu J."/>
            <person name="Reddy Y.H.K."/>
            <person name="Borovok I."/>
            <person name="Grinberg I.R."/>
            <person name="Lamed R."/>
            <person name="Zhivin O."/>
            <person name="Bayer E.A."/>
            <person name="Brown S.D."/>
        </authorList>
    </citation>
    <scope>NUCLEOTIDE SEQUENCE [LARGE SCALE GENOMIC DNA]</scope>
    <source>
        <strain evidence="16">DSM 2933</strain>
    </source>
</reference>
<evidence type="ECO:0000256" key="13">
    <source>
        <dbReference type="RuleBase" id="RU003555"/>
    </source>
</evidence>
<keyword evidence="10 11" id="KW-0234">DNA repair</keyword>
<keyword evidence="4 13" id="KW-0863">Zinc-finger</keyword>
<accession>A0A0L6JNW3</accession>
<evidence type="ECO:0000256" key="4">
    <source>
        <dbReference type="ARBA" id="ARBA00022771"/>
    </source>
</evidence>
<dbReference type="GO" id="GO:0004176">
    <property type="term" value="F:ATP-dependent peptidase activity"/>
    <property type="evidence" value="ECO:0007669"/>
    <property type="project" value="InterPro"/>
</dbReference>
<evidence type="ECO:0000256" key="2">
    <source>
        <dbReference type="ARBA" id="ARBA00022741"/>
    </source>
</evidence>
<dbReference type="PATRIC" id="fig|398512.5.peg.2871"/>
<comment type="domain">
    <text evidence="11">The middle region has homology to RecA with ATPase motifs including the RadA KNRFG motif, while the C-terminus is homologous to Lon protease.</text>
</comment>
<dbReference type="RefSeq" id="WP_036944062.1">
    <property type="nucleotide sequence ID" value="NZ_JQKC01000025.1"/>
</dbReference>
<dbReference type="Gene3D" id="3.40.50.300">
    <property type="entry name" value="P-loop containing nucleotide triphosphate hydrolases"/>
    <property type="match status" value="1"/>
</dbReference>
<comment type="function">
    <text evidence="11">Plays a role in repairing double-strand DNA breaks, probably involving stabilizing or processing branched DNA or blocked replication forks.</text>
</comment>
<dbReference type="InterPro" id="IPR020588">
    <property type="entry name" value="RecA_ATP-bd"/>
</dbReference>
<evidence type="ECO:0000256" key="9">
    <source>
        <dbReference type="ARBA" id="ARBA00023125"/>
    </source>
</evidence>
<dbReference type="PANTHER" id="PTHR32472:SF10">
    <property type="entry name" value="DNA REPAIR PROTEIN RADA-LIKE PROTEIN"/>
    <property type="match status" value="1"/>
</dbReference>
<dbReference type="InterPro" id="IPR004504">
    <property type="entry name" value="DNA_repair_RadA"/>
</dbReference>
<dbReference type="STRING" id="398512.Bccel_2739"/>
<dbReference type="EMBL" id="LGTC01000001">
    <property type="protein sequence ID" value="KNY27468.1"/>
    <property type="molecule type" value="Genomic_DNA"/>
</dbReference>
<keyword evidence="8 11" id="KW-0346">Stress response</keyword>
<dbReference type="InterPro" id="IPR027417">
    <property type="entry name" value="P-loop_NTPase"/>
</dbReference>
<dbReference type="AlphaFoldDB" id="A0A0L6JNW3"/>
<protein>
    <recommendedName>
        <fullName evidence="11 12">DNA repair protein RadA</fullName>
    </recommendedName>
</protein>
<evidence type="ECO:0000256" key="6">
    <source>
        <dbReference type="ARBA" id="ARBA00022833"/>
    </source>
</evidence>
<dbReference type="GO" id="GO:0008270">
    <property type="term" value="F:zinc ion binding"/>
    <property type="evidence" value="ECO:0007669"/>
    <property type="project" value="UniProtKB-KW"/>
</dbReference>
<sequence length="453" mass="49420">MAKNKSVYICQECGYESSGWLGKCPACSQWNTFVEEILKSGSKNNNIDIKDIKPVSINDVNSQAEDRYCTGFKEIDRVLGGGLVKGSLILVGGDPGIGKSTLILQVCNSIIMDSSILYFSGEESIGQIKIRADRLSVNNSKLLMVSETSFSIIETVILKEKPGLVIIDSIQTMFSEDVNSAPGSVSQVREVTGKLMRIAKDNGISIIIVGHVTKEGAIAGPRVLEHMVDTVLYFEGDRHMSYRVLRSVKNRFGSTNEIGIFEMRDIGLAEIDNPSAVMLAERPVNVPGSVVVASIEGTRPMLIEVQALVSPTNFGMPRRMATGTDYNRITLLMAVLEKRVGMQLGNFDAYVNVVGGIKIDEPACDLALIVAIASSFRNRIVDPDCVFIGEVGLTGEVRAVSHIDKRVMEAKRIGFKTCIIPSGNKKMIKQMKEVEGIQIKAVENVKEALDLLI</sequence>
<dbReference type="CDD" id="cd01121">
    <property type="entry name" value="RadA_SMS_N"/>
    <property type="match status" value="1"/>
</dbReference>
<dbReference type="PROSITE" id="PS50162">
    <property type="entry name" value="RECA_2"/>
    <property type="match status" value="1"/>
</dbReference>
<dbReference type="GO" id="GO:0005829">
    <property type="term" value="C:cytosol"/>
    <property type="evidence" value="ECO:0007669"/>
    <property type="project" value="TreeGrafter"/>
</dbReference>
<evidence type="ECO:0000256" key="12">
    <source>
        <dbReference type="NCBIfam" id="TIGR00416"/>
    </source>
</evidence>
<gene>
    <name evidence="11" type="primary">radA</name>
    <name evidence="15" type="ORF">Bccel_2739</name>
</gene>
<feature type="domain" description="RecA family profile 1" evidence="14">
    <location>
        <begin position="64"/>
        <end position="212"/>
    </location>
</feature>
<dbReference type="GO" id="GO:0006508">
    <property type="term" value="P:proteolysis"/>
    <property type="evidence" value="ECO:0007669"/>
    <property type="project" value="InterPro"/>
</dbReference>
<dbReference type="Gene3D" id="3.30.230.10">
    <property type="match status" value="1"/>
</dbReference>
<dbReference type="InterPro" id="IPR041166">
    <property type="entry name" value="Rubredoxin_2"/>
</dbReference>
<keyword evidence="5" id="KW-0378">Hydrolase</keyword>